<protein>
    <submittedName>
        <fullName evidence="1">Uncharacterized protein</fullName>
    </submittedName>
</protein>
<organism evidence="1 2">
    <name type="scientific">Didymodactylos carnosus</name>
    <dbReference type="NCBI Taxonomy" id="1234261"/>
    <lineage>
        <taxon>Eukaryota</taxon>
        <taxon>Metazoa</taxon>
        <taxon>Spiralia</taxon>
        <taxon>Gnathifera</taxon>
        <taxon>Rotifera</taxon>
        <taxon>Eurotatoria</taxon>
        <taxon>Bdelloidea</taxon>
        <taxon>Philodinida</taxon>
        <taxon>Philodinidae</taxon>
        <taxon>Didymodactylos</taxon>
    </lineage>
</organism>
<dbReference type="EMBL" id="CAJOBA010084893">
    <property type="protein sequence ID" value="CAF4458763.1"/>
    <property type="molecule type" value="Genomic_DNA"/>
</dbReference>
<reference evidence="1" key="1">
    <citation type="submission" date="2021-02" db="EMBL/GenBank/DDBJ databases">
        <authorList>
            <person name="Nowell W R."/>
        </authorList>
    </citation>
    <scope>NUCLEOTIDE SEQUENCE</scope>
</reference>
<evidence type="ECO:0000313" key="2">
    <source>
        <dbReference type="Proteomes" id="UP000682733"/>
    </source>
</evidence>
<dbReference type="Proteomes" id="UP000682733">
    <property type="component" value="Unassembled WGS sequence"/>
</dbReference>
<gene>
    <name evidence="1" type="ORF">TMI583_LOCUS46155</name>
</gene>
<sequence length="84" mass="9320">MTTNEVSDHDIRTECDDLIVVDRDNTSSSINGTIIRVKLEHFIKSSLLCAIHLALCGFDTSDSAQNVSEYIKSGYEKATVEIEL</sequence>
<evidence type="ECO:0000313" key="1">
    <source>
        <dbReference type="EMBL" id="CAF4458763.1"/>
    </source>
</evidence>
<comment type="caution">
    <text evidence="1">The sequence shown here is derived from an EMBL/GenBank/DDBJ whole genome shotgun (WGS) entry which is preliminary data.</text>
</comment>
<proteinExistence type="predicted"/>
<accession>A0A8S2WTN2</accession>
<dbReference type="AlphaFoldDB" id="A0A8S2WTN2"/>
<name>A0A8S2WTN2_9BILA</name>